<reference evidence="2" key="1">
    <citation type="journal article" date="2023" name="Nat. Plants">
        <title>Single-cell RNA sequencing provides a high-resolution roadmap for understanding the multicellular compartmentation of specialized metabolism.</title>
        <authorList>
            <person name="Sun S."/>
            <person name="Shen X."/>
            <person name="Li Y."/>
            <person name="Li Y."/>
            <person name="Wang S."/>
            <person name="Li R."/>
            <person name="Zhang H."/>
            <person name="Shen G."/>
            <person name="Guo B."/>
            <person name="Wei J."/>
            <person name="Xu J."/>
            <person name="St-Pierre B."/>
            <person name="Chen S."/>
            <person name="Sun C."/>
        </authorList>
    </citation>
    <scope>NUCLEOTIDE SEQUENCE [LARGE SCALE GENOMIC DNA]</scope>
</reference>
<evidence type="ECO:0000313" key="2">
    <source>
        <dbReference type="Proteomes" id="UP001060085"/>
    </source>
</evidence>
<name>A0ACC0AR78_CATRO</name>
<dbReference type="Proteomes" id="UP001060085">
    <property type="component" value="Linkage Group LG05"/>
</dbReference>
<dbReference type="EMBL" id="CM044705">
    <property type="protein sequence ID" value="KAI5663385.1"/>
    <property type="molecule type" value="Genomic_DNA"/>
</dbReference>
<sequence>MDNNMVTHMEEVLKNKLEEFEGQGKASKLFSICSISKDKLREQIGVFNQGFNGYFKSLSYRSYEHNFYDCYEGNRFGARNDYNDISCKRVPGNDVRNGGNYANMDERFHKRKGDYEGYYESYNHVGYNYRRISQALGTTSRPLSYNNLKLPLSCGTFSPYDYEVWKQKAESLFYFYCWDSKGENGKRMADQPIKTWSLMKQSLKNRFGVGNHEEQRQVQSKVKFMESLMVEDFPKNKELSQDKIEESLKIHIEDETSKEEPRCIMNEKSIETKEKERVEEKERLVEILCIFDSISIFSKESEHFKYAKEKESDLEKRASLLHSSPMFDPSYYDIGVMNNASIKSVVVGFGLDGALFHILHDKCLGKFAESVGYVSSSLDTFMENHNDFVSLNQLISFVSGQVEFSCNEEKLSNVINSLNILFENAFGFQFYHLLFKEILLKDFENQMGTNLELFKAILWHVKNLF</sequence>
<organism evidence="1 2">
    <name type="scientific">Catharanthus roseus</name>
    <name type="common">Madagascar periwinkle</name>
    <name type="synonym">Vinca rosea</name>
    <dbReference type="NCBI Taxonomy" id="4058"/>
    <lineage>
        <taxon>Eukaryota</taxon>
        <taxon>Viridiplantae</taxon>
        <taxon>Streptophyta</taxon>
        <taxon>Embryophyta</taxon>
        <taxon>Tracheophyta</taxon>
        <taxon>Spermatophyta</taxon>
        <taxon>Magnoliopsida</taxon>
        <taxon>eudicotyledons</taxon>
        <taxon>Gunneridae</taxon>
        <taxon>Pentapetalae</taxon>
        <taxon>asterids</taxon>
        <taxon>lamiids</taxon>
        <taxon>Gentianales</taxon>
        <taxon>Apocynaceae</taxon>
        <taxon>Rauvolfioideae</taxon>
        <taxon>Vinceae</taxon>
        <taxon>Catharanthinae</taxon>
        <taxon>Catharanthus</taxon>
    </lineage>
</organism>
<evidence type="ECO:0000313" key="1">
    <source>
        <dbReference type="EMBL" id="KAI5663385.1"/>
    </source>
</evidence>
<protein>
    <submittedName>
        <fullName evidence="1">Uncharacterized protein</fullName>
    </submittedName>
</protein>
<comment type="caution">
    <text evidence="1">The sequence shown here is derived from an EMBL/GenBank/DDBJ whole genome shotgun (WGS) entry which is preliminary data.</text>
</comment>
<accession>A0ACC0AR78</accession>
<keyword evidence="2" id="KW-1185">Reference proteome</keyword>
<gene>
    <name evidence="1" type="ORF">M9H77_22708</name>
</gene>
<proteinExistence type="predicted"/>